<feature type="non-terminal residue" evidence="2">
    <location>
        <position position="145"/>
    </location>
</feature>
<dbReference type="InterPro" id="IPR049342">
    <property type="entry name" value="TRAF1-6_MATH_dom"/>
</dbReference>
<name>A0A1E1XRS3_AMBSC</name>
<evidence type="ECO:0000313" key="2">
    <source>
        <dbReference type="EMBL" id="JAU02021.1"/>
    </source>
</evidence>
<reference evidence="2" key="1">
    <citation type="submission" date="2016-09" db="EMBL/GenBank/DDBJ databases">
        <authorList>
            <person name="Capua I."/>
            <person name="De Benedictis P."/>
            <person name="Joannis T."/>
            <person name="Lombin L.H."/>
            <person name="Cattoli G."/>
        </authorList>
    </citation>
    <scope>NUCLEOTIDE SEQUENCE</scope>
</reference>
<dbReference type="Gene3D" id="2.60.210.10">
    <property type="entry name" value="Apoptosis, Tumor Necrosis Factor Receptor Associated Protein 2, Chain A"/>
    <property type="match status" value="1"/>
</dbReference>
<evidence type="ECO:0000259" key="1">
    <source>
        <dbReference type="Pfam" id="PF21355"/>
    </source>
</evidence>
<feature type="domain" description="TRAF1-6 MATH" evidence="1">
    <location>
        <begin position="37"/>
        <end position="142"/>
    </location>
</feature>
<proteinExistence type="evidence at transcript level"/>
<dbReference type="SUPFAM" id="SSF49599">
    <property type="entry name" value="TRAF domain-like"/>
    <property type="match status" value="1"/>
</dbReference>
<dbReference type="EMBL" id="GFAA01001414">
    <property type="protein sequence ID" value="JAU02021.1"/>
    <property type="molecule type" value="mRNA"/>
</dbReference>
<dbReference type="AlphaFoldDB" id="A0A1E1XRS3"/>
<dbReference type="InterPro" id="IPR008974">
    <property type="entry name" value="TRAF-like"/>
</dbReference>
<dbReference type="Pfam" id="PF21355">
    <property type="entry name" value="TRAF-mep_MATH"/>
    <property type="match status" value="1"/>
</dbReference>
<accession>A0A1E1XRS3</accession>
<sequence length="145" mass="16128">SVNRALRRFAVEGIGELRASALRDGSAQFLSGRVYLRGYFMSPGVHFVQQMGSVSLQASILLHKGENDDSLEWPLRMEVKFSAVHPDSGAEWVDSFMLPEGGVVFGHRAPQDEPGFSKSAPSFLLSDLQRDGFVKDDRLQLKFEL</sequence>
<reference evidence="2" key="2">
    <citation type="journal article" date="2017" name="Front. Cell. Infect. Microbiol.">
        <title>Analysis of the Salivary Gland Transcriptome of Unfed and Partially Fed Amblyomma sculptum Ticks and Descriptive Proteome of the Saliva.</title>
        <authorList>
            <person name="Esteves E."/>
            <person name="Maruyama S.R."/>
            <person name="Kawahara R."/>
            <person name="Fujita A."/>
            <person name="Martins L.A."/>
            <person name="Righi A.A."/>
            <person name="Costa F.B."/>
            <person name="Palmisano G."/>
            <person name="Labruna M.B."/>
            <person name="Sa-Nunes A."/>
            <person name="Ribeiro J.M.C."/>
            <person name="Fogaca A.C."/>
        </authorList>
    </citation>
    <scope>NUCLEOTIDE SEQUENCE</scope>
</reference>
<keyword evidence="2" id="KW-0675">Receptor</keyword>
<organism evidence="2">
    <name type="scientific">Amblyomma sculptum</name>
    <name type="common">Tick</name>
    <dbReference type="NCBI Taxonomy" id="1581419"/>
    <lineage>
        <taxon>Eukaryota</taxon>
        <taxon>Metazoa</taxon>
        <taxon>Ecdysozoa</taxon>
        <taxon>Arthropoda</taxon>
        <taxon>Chelicerata</taxon>
        <taxon>Arachnida</taxon>
        <taxon>Acari</taxon>
        <taxon>Parasitiformes</taxon>
        <taxon>Ixodida</taxon>
        <taxon>Ixodoidea</taxon>
        <taxon>Ixodidae</taxon>
        <taxon>Amblyomminae</taxon>
        <taxon>Amblyomma</taxon>
    </lineage>
</organism>
<protein>
    <submittedName>
        <fullName evidence="2">Putative tumor necrosis factor receptor-associated factor</fullName>
    </submittedName>
</protein>
<feature type="non-terminal residue" evidence="2">
    <location>
        <position position="1"/>
    </location>
</feature>